<feature type="region of interest" description="Disordered" evidence="2">
    <location>
        <begin position="1"/>
        <end position="21"/>
    </location>
</feature>
<dbReference type="EMBL" id="CP017626">
    <property type="protein sequence ID" value="AOW28929.1"/>
    <property type="molecule type" value="Genomic_DNA"/>
</dbReference>
<reference evidence="5 6" key="1">
    <citation type="journal article" date="2004" name="Proc. Natl. Acad. Sci. U.S.A.">
        <title>The diploid genome sequence of Candida albicans.</title>
        <authorList>
            <person name="Jones T."/>
            <person name="Federspiel N.A."/>
            <person name="Chibana H."/>
            <person name="Dungan J."/>
            <person name="Kalman S."/>
            <person name="Magee B.B."/>
            <person name="Newport G."/>
            <person name="Thorstenson Y.R."/>
            <person name="Agabian N."/>
            <person name="Magee P.T."/>
            <person name="Davis R.W."/>
            <person name="Scherer S."/>
        </authorList>
    </citation>
    <scope>NUCLEOTIDE SEQUENCE [LARGE SCALE GENOMIC DNA]</scope>
    <source>
        <strain evidence="6">SC5314 / ATCC MYA-2876</strain>
    </source>
</reference>
<dbReference type="Proteomes" id="UP000000559">
    <property type="component" value="Chromosome 4"/>
</dbReference>
<dbReference type="CGD" id="CAL0000177479">
    <property type="gene designation" value="orf19.12107"/>
</dbReference>
<sequence length="453" mass="52394">MSSVNNADISIMSNPTTSDSLSSLDQQAISLFEQAIKKESQGLMSDAVDLYRKSFKINEQVDKLYRSIHLPNALHKLQNERGKNYITKVDEHKVAKINVDKLLDSFRHVEAVAPDLLNGELSGFEGEMTIKFANMNINHHHHHHHHHDMVAAAVVSPLVHLPNDIWTYILEILIHCSPESWFKMSTTCKKFAYLGFGQSTIWREICQLIYPYQKYEENQFYLQNPTLTSSIDDSDLPIPLNQLQILPQYNDSWKFMLHNRPFIKFLGCYISVVNYYSEGGKAEFSNAWSNPVKTITYYRYLRFYRDGTVVKVLSVLPPDQVVPYLSKHNKVLPSSISELGKPIFLHDENKESHKIYLGKWTISSTGEIHIIIENGSVSYLTFHYWFQIKSLGHINKHAKLTWVRYNSVRKPTQTITADGEETIDDRVGEIMEFSIRNEKAFKFSRVKSYTHTN</sequence>
<dbReference type="GO" id="GO:0031146">
    <property type="term" value="P:SCF-dependent proteasomal ubiquitin-dependent protein catabolic process"/>
    <property type="evidence" value="ECO:0000318"/>
    <property type="project" value="GO_Central"/>
</dbReference>
<dbReference type="GeneID" id="3635621"/>
<dbReference type="GO" id="GO:0016874">
    <property type="term" value="F:ligase activity"/>
    <property type="evidence" value="ECO:0007669"/>
    <property type="project" value="UniProtKB-KW"/>
</dbReference>
<dbReference type="GO" id="GO:0005737">
    <property type="term" value="C:cytoplasm"/>
    <property type="evidence" value="ECO:0000318"/>
    <property type="project" value="GO_Central"/>
</dbReference>
<dbReference type="PANTHER" id="PTHR12874">
    <property type="entry name" value="F-BOX ONLY PROTEIN 48-RELATED"/>
    <property type="match status" value="1"/>
</dbReference>
<dbReference type="SMR" id="A0A1D8PLC7"/>
<dbReference type="SUPFAM" id="SSF81383">
    <property type="entry name" value="F-box domain"/>
    <property type="match status" value="1"/>
</dbReference>
<dbReference type="InterPro" id="IPR045464">
    <property type="entry name" value="Hrt3/FBXO9_C"/>
</dbReference>
<evidence type="ECO:0000313" key="5">
    <source>
        <dbReference type="EMBL" id="AOW28929.1"/>
    </source>
</evidence>
<organism evidence="5 6">
    <name type="scientific">Candida albicans (strain SC5314 / ATCC MYA-2876)</name>
    <name type="common">Yeast</name>
    <dbReference type="NCBI Taxonomy" id="237561"/>
    <lineage>
        <taxon>Eukaryota</taxon>
        <taxon>Fungi</taxon>
        <taxon>Dikarya</taxon>
        <taxon>Ascomycota</taxon>
        <taxon>Saccharomycotina</taxon>
        <taxon>Pichiomycetes</taxon>
        <taxon>Debaryomycetaceae</taxon>
        <taxon>Candida/Lodderomyces clade</taxon>
        <taxon>Candida</taxon>
    </lineage>
</organism>
<dbReference type="KEGG" id="cal:CAALFM_C401470WA"/>
<dbReference type="eggNOG" id="KOG2997">
    <property type="taxonomic scope" value="Eukaryota"/>
</dbReference>
<evidence type="ECO:0000256" key="2">
    <source>
        <dbReference type="SAM" id="MobiDB-lite"/>
    </source>
</evidence>
<dbReference type="RefSeq" id="XP_722710.2">
    <property type="nucleotide sequence ID" value="XM_717617.2"/>
</dbReference>
<name>A0A1D8PLC7_CANAL</name>
<keyword evidence="1" id="KW-0833">Ubl conjugation pathway</keyword>
<keyword evidence="6" id="KW-1185">Reference proteome</keyword>
<dbReference type="InterPro" id="IPR036047">
    <property type="entry name" value="F-box-like_dom_sf"/>
</dbReference>
<gene>
    <name evidence="5" type="ordered locus">CAALFM_C401470WA</name>
    <name evidence="4" type="ordered locus">orf19.12107</name>
</gene>
<dbReference type="STRING" id="237561.A0A1D8PLC7"/>
<dbReference type="OrthoDB" id="2117972at2759"/>
<dbReference type="FunCoup" id="A0A1D8PLC7">
    <property type="interactions" value="144"/>
</dbReference>
<evidence type="ECO:0000259" key="3">
    <source>
        <dbReference type="Pfam" id="PF19270"/>
    </source>
</evidence>
<dbReference type="AlphaFoldDB" id="A0A1D8PLC7"/>
<reference evidence="5 6" key="3">
    <citation type="journal article" date="2013" name="Genome Biol.">
        <title>Assembly of a phased diploid Candida albicans genome facilitates allele-specific measurements and provides a simple model for repeat and indel structure.</title>
        <authorList>
            <person name="Muzzey D."/>
            <person name="Schwartz K."/>
            <person name="Weissman J.S."/>
            <person name="Sherlock G."/>
        </authorList>
    </citation>
    <scope>NUCLEOTIDE SEQUENCE [LARGE SCALE GENOMIC DNA]</scope>
    <source>
        <strain evidence="6">SC5314 / ATCC MYA-2876</strain>
    </source>
</reference>
<keyword evidence="5" id="KW-0436">Ligase</keyword>
<dbReference type="Pfam" id="PF19270">
    <property type="entry name" value="FBO_C"/>
    <property type="match status" value="1"/>
</dbReference>
<dbReference type="InParanoid" id="A0A1D8PLC7"/>
<dbReference type="VEuPathDB" id="FungiDB:C4_01470W_A"/>
<protein>
    <submittedName>
        <fullName evidence="5">SCF ubiquitin ligase complex subunit</fullName>
    </submittedName>
</protein>
<dbReference type="GO" id="GO:0019005">
    <property type="term" value="C:SCF ubiquitin ligase complex"/>
    <property type="evidence" value="ECO:0000318"/>
    <property type="project" value="GO_Central"/>
</dbReference>
<evidence type="ECO:0000313" key="4">
    <source>
        <dbReference type="CGD" id="CAL0000177479"/>
    </source>
</evidence>
<accession>A0A1D8PLC7</accession>
<feature type="domain" description="F-box protein Hrt3/FBXO9 C-terminal" evidence="3">
    <location>
        <begin position="248"/>
        <end position="390"/>
    </location>
</feature>
<dbReference type="PANTHER" id="PTHR12874:SF9">
    <property type="entry name" value="F-BOX ONLY PROTEIN 48"/>
    <property type="match status" value="1"/>
</dbReference>
<reference evidence="5 6" key="2">
    <citation type="journal article" date="2007" name="Genome Biol.">
        <title>Assembly of the Candida albicans genome into sixteen supercontigs aligned on the eight chromosomes.</title>
        <authorList>
            <person name="van het Hoog M."/>
            <person name="Rast T.J."/>
            <person name="Martchenko M."/>
            <person name="Grindle S."/>
            <person name="Dignard D."/>
            <person name="Hogues H."/>
            <person name="Cuomo C."/>
            <person name="Berriman M."/>
            <person name="Scherer S."/>
            <person name="Magee B.B."/>
            <person name="Whiteway M."/>
            <person name="Chibana H."/>
            <person name="Nantel A."/>
            <person name="Magee P.T."/>
        </authorList>
    </citation>
    <scope>GENOME REANNOTATION</scope>
    <source>
        <strain evidence="6">SC5314 / ATCC MYA-2876</strain>
    </source>
</reference>
<evidence type="ECO:0000313" key="6">
    <source>
        <dbReference type="Proteomes" id="UP000000559"/>
    </source>
</evidence>
<proteinExistence type="predicted"/>
<evidence type="ECO:0000256" key="1">
    <source>
        <dbReference type="ARBA" id="ARBA00022786"/>
    </source>
</evidence>